<dbReference type="GO" id="GO:0006511">
    <property type="term" value="P:ubiquitin-dependent protein catabolic process"/>
    <property type="evidence" value="ECO:0007669"/>
    <property type="project" value="TreeGrafter"/>
</dbReference>
<proteinExistence type="predicted"/>
<evidence type="ECO:0000256" key="4">
    <source>
        <dbReference type="PROSITE-ProRule" id="PRU00175"/>
    </source>
</evidence>
<accession>A0A2Z7AHR0</accession>
<dbReference type="Gene3D" id="3.30.40.10">
    <property type="entry name" value="Zinc/RING finger domain, C3HC4 (zinc finger)"/>
    <property type="match status" value="1"/>
</dbReference>
<evidence type="ECO:0000313" key="6">
    <source>
        <dbReference type="EMBL" id="KZV21345.1"/>
    </source>
</evidence>
<evidence type="ECO:0000256" key="2">
    <source>
        <dbReference type="ARBA" id="ARBA00022771"/>
    </source>
</evidence>
<reference evidence="6 7" key="1">
    <citation type="journal article" date="2015" name="Proc. Natl. Acad. Sci. U.S.A.">
        <title>The resurrection genome of Boea hygrometrica: A blueprint for survival of dehydration.</title>
        <authorList>
            <person name="Xiao L."/>
            <person name="Yang G."/>
            <person name="Zhang L."/>
            <person name="Yang X."/>
            <person name="Zhao S."/>
            <person name="Ji Z."/>
            <person name="Zhou Q."/>
            <person name="Hu M."/>
            <person name="Wang Y."/>
            <person name="Chen M."/>
            <person name="Xu Y."/>
            <person name="Jin H."/>
            <person name="Xiao X."/>
            <person name="Hu G."/>
            <person name="Bao F."/>
            <person name="Hu Y."/>
            <person name="Wan P."/>
            <person name="Li L."/>
            <person name="Deng X."/>
            <person name="Kuang T."/>
            <person name="Xiang C."/>
            <person name="Zhu J.K."/>
            <person name="Oliver M.J."/>
            <person name="He Y."/>
        </authorList>
    </citation>
    <scope>NUCLEOTIDE SEQUENCE [LARGE SCALE GENOMIC DNA]</scope>
    <source>
        <strain evidence="7">cv. XS01</strain>
    </source>
</reference>
<keyword evidence="7" id="KW-1185">Reference proteome</keyword>
<feature type="domain" description="RING-type" evidence="5">
    <location>
        <begin position="247"/>
        <end position="282"/>
    </location>
</feature>
<dbReference type="InterPro" id="IPR013083">
    <property type="entry name" value="Znf_RING/FYVE/PHD"/>
</dbReference>
<keyword evidence="1" id="KW-0479">Metal-binding</keyword>
<dbReference type="Pfam" id="PF13639">
    <property type="entry name" value="zf-RING_2"/>
    <property type="match status" value="1"/>
</dbReference>
<dbReference type="PROSITE" id="PS50089">
    <property type="entry name" value="ZF_RING_2"/>
    <property type="match status" value="1"/>
</dbReference>
<dbReference type="OrthoDB" id="4348522at2759"/>
<dbReference type="GO" id="GO:0008270">
    <property type="term" value="F:zinc ion binding"/>
    <property type="evidence" value="ECO:0007669"/>
    <property type="project" value="UniProtKB-KW"/>
</dbReference>
<keyword evidence="2 4" id="KW-0863">Zinc-finger</keyword>
<dbReference type="GO" id="GO:0061630">
    <property type="term" value="F:ubiquitin protein ligase activity"/>
    <property type="evidence" value="ECO:0007669"/>
    <property type="project" value="TreeGrafter"/>
</dbReference>
<evidence type="ECO:0000256" key="1">
    <source>
        <dbReference type="ARBA" id="ARBA00022723"/>
    </source>
</evidence>
<dbReference type="InterPro" id="IPR051834">
    <property type="entry name" value="RING_finger_E3_ligase"/>
</dbReference>
<organism evidence="6 7">
    <name type="scientific">Dorcoceras hygrometricum</name>
    <dbReference type="NCBI Taxonomy" id="472368"/>
    <lineage>
        <taxon>Eukaryota</taxon>
        <taxon>Viridiplantae</taxon>
        <taxon>Streptophyta</taxon>
        <taxon>Embryophyta</taxon>
        <taxon>Tracheophyta</taxon>
        <taxon>Spermatophyta</taxon>
        <taxon>Magnoliopsida</taxon>
        <taxon>eudicotyledons</taxon>
        <taxon>Gunneridae</taxon>
        <taxon>Pentapetalae</taxon>
        <taxon>asterids</taxon>
        <taxon>lamiids</taxon>
        <taxon>Lamiales</taxon>
        <taxon>Gesneriaceae</taxon>
        <taxon>Didymocarpoideae</taxon>
        <taxon>Trichosporeae</taxon>
        <taxon>Loxocarpinae</taxon>
        <taxon>Dorcoceras</taxon>
    </lineage>
</organism>
<gene>
    <name evidence="6" type="ORF">F511_26953</name>
</gene>
<dbReference type="EMBL" id="KV014900">
    <property type="protein sequence ID" value="KZV21345.1"/>
    <property type="molecule type" value="Genomic_DNA"/>
</dbReference>
<dbReference type="InterPro" id="IPR001841">
    <property type="entry name" value="Znf_RING"/>
</dbReference>
<protein>
    <recommendedName>
        <fullName evidence="5">RING-type domain-containing protein</fullName>
    </recommendedName>
</protein>
<keyword evidence="3" id="KW-0862">Zinc</keyword>
<dbReference type="PANTHER" id="PTHR45931">
    <property type="entry name" value="SI:CH211-59O9.10"/>
    <property type="match status" value="1"/>
</dbReference>
<dbReference type="GO" id="GO:0005634">
    <property type="term" value="C:nucleus"/>
    <property type="evidence" value="ECO:0007669"/>
    <property type="project" value="TreeGrafter"/>
</dbReference>
<evidence type="ECO:0000259" key="5">
    <source>
        <dbReference type="PROSITE" id="PS50089"/>
    </source>
</evidence>
<dbReference type="SUPFAM" id="SSF57850">
    <property type="entry name" value="RING/U-box"/>
    <property type="match status" value="1"/>
</dbReference>
<dbReference type="PANTHER" id="PTHR45931:SF16">
    <property type="entry name" value="RING_U-BOX SUPERFAMILY PROTEIN"/>
    <property type="match status" value="1"/>
</dbReference>
<dbReference type="Proteomes" id="UP000250235">
    <property type="component" value="Unassembled WGS sequence"/>
</dbReference>
<name>A0A2Z7AHR0_9LAMI</name>
<dbReference type="AlphaFoldDB" id="A0A2Z7AHR0"/>
<evidence type="ECO:0000256" key="3">
    <source>
        <dbReference type="ARBA" id="ARBA00022833"/>
    </source>
</evidence>
<evidence type="ECO:0000313" key="7">
    <source>
        <dbReference type="Proteomes" id="UP000250235"/>
    </source>
</evidence>
<sequence length="299" mass="34477">MTRPAWLPPLNSHENYSINVGIHQFNVFPTPTRPPKGLNSMGILICAFVNFYSDNVDNDEDDSYFDGLSLGTLAKNGCVELPPSEVKLRNYVKQLLRDREIVPFKLDKIECYRETDELEPMLDQSYDNQLRSQNDLVNHITDFLFRTICQYSQMGGQNLSITLMIEKLVKIPDQEFKAWTSWYEEQKRANPDGFEAEYKKAISVPRTEYELWYESSMLAYESAAESCVESLEKLVLEEAVDCEQTSCTICLEEIDKGEEVTKLPCSHVYHAHCVVQWLKTTPFLPNMPYSILPTLLRNS</sequence>